<sequence>MLCRSADVVALQETWLFPHDLPFLGTVDEDFGSTGTSAMDTGAGVITGRPYGGVALLWRTSVFPCVSVVECSNPRICAIKITLNDKPIVVCSVYMPTDCRDNLAEFTDCLSAIIDECAVESVFMMGDYNAHPRELFYSELENFCLEQSWICADVRKLHILPQTFTFVSDAHGSRRWLDHCVVTEAAWRCISTVSVKYDTYWSDHLPLTINCNLNVVLQKVTLNKNFINKIKWGNRTKEQSDCYYNICNNQLKYVDFPNECQNCCKEVCHNKDHRCIIDNLYDRLISILSKAATVSYDIRGDNPGSRLPNRLRGWNRHYLNCRLALIIFSREEDFVALSVTLHDYGLTDSCIIYSFSNVKK</sequence>
<dbReference type="AlphaFoldDB" id="A0AAU9UAI6"/>
<feature type="domain" description="Endonuclease/exonuclease/phosphatase" evidence="1">
    <location>
        <begin position="6"/>
        <end position="204"/>
    </location>
</feature>
<comment type="caution">
    <text evidence="2">The sequence shown here is derived from an EMBL/GenBank/DDBJ whole genome shotgun (WGS) entry which is preliminary data.</text>
</comment>
<dbReference type="InterPro" id="IPR036691">
    <property type="entry name" value="Endo/exonu/phosph_ase_sf"/>
</dbReference>
<dbReference type="InterPro" id="IPR005135">
    <property type="entry name" value="Endo/exonuclease/phosphatase"/>
</dbReference>
<proteinExistence type="predicted"/>
<dbReference type="Proteomes" id="UP001153954">
    <property type="component" value="Unassembled WGS sequence"/>
</dbReference>
<evidence type="ECO:0000313" key="3">
    <source>
        <dbReference type="Proteomes" id="UP001153954"/>
    </source>
</evidence>
<dbReference type="EMBL" id="CAKOGL010000016">
    <property type="protein sequence ID" value="CAH2095789.1"/>
    <property type="molecule type" value="Genomic_DNA"/>
</dbReference>
<dbReference type="Gene3D" id="3.60.10.10">
    <property type="entry name" value="Endonuclease/exonuclease/phosphatase"/>
    <property type="match status" value="1"/>
</dbReference>
<name>A0AAU9UAI6_EUPED</name>
<dbReference type="SUPFAM" id="SSF56219">
    <property type="entry name" value="DNase I-like"/>
    <property type="match status" value="1"/>
</dbReference>
<organism evidence="2 3">
    <name type="scientific">Euphydryas editha</name>
    <name type="common">Edith's checkerspot</name>
    <dbReference type="NCBI Taxonomy" id="104508"/>
    <lineage>
        <taxon>Eukaryota</taxon>
        <taxon>Metazoa</taxon>
        <taxon>Ecdysozoa</taxon>
        <taxon>Arthropoda</taxon>
        <taxon>Hexapoda</taxon>
        <taxon>Insecta</taxon>
        <taxon>Pterygota</taxon>
        <taxon>Neoptera</taxon>
        <taxon>Endopterygota</taxon>
        <taxon>Lepidoptera</taxon>
        <taxon>Glossata</taxon>
        <taxon>Ditrysia</taxon>
        <taxon>Papilionoidea</taxon>
        <taxon>Nymphalidae</taxon>
        <taxon>Nymphalinae</taxon>
        <taxon>Euphydryas</taxon>
    </lineage>
</organism>
<dbReference type="GO" id="GO:0003824">
    <property type="term" value="F:catalytic activity"/>
    <property type="evidence" value="ECO:0007669"/>
    <property type="project" value="InterPro"/>
</dbReference>
<dbReference type="Pfam" id="PF03372">
    <property type="entry name" value="Exo_endo_phos"/>
    <property type="match status" value="1"/>
</dbReference>
<protein>
    <recommendedName>
        <fullName evidence="1">Endonuclease/exonuclease/phosphatase domain-containing protein</fullName>
    </recommendedName>
</protein>
<evidence type="ECO:0000259" key="1">
    <source>
        <dbReference type="Pfam" id="PF03372"/>
    </source>
</evidence>
<accession>A0AAU9UAI6</accession>
<gene>
    <name evidence="2" type="ORF">EEDITHA_LOCUS11205</name>
</gene>
<reference evidence="2" key="1">
    <citation type="submission" date="2022-03" db="EMBL/GenBank/DDBJ databases">
        <authorList>
            <person name="Tunstrom K."/>
        </authorList>
    </citation>
    <scope>NUCLEOTIDE SEQUENCE</scope>
</reference>
<keyword evidence="3" id="KW-1185">Reference proteome</keyword>
<evidence type="ECO:0000313" key="2">
    <source>
        <dbReference type="EMBL" id="CAH2095789.1"/>
    </source>
</evidence>